<dbReference type="RefSeq" id="WP_194214665.1">
    <property type="nucleotide sequence ID" value="NZ_CP061205.1"/>
</dbReference>
<protein>
    <submittedName>
        <fullName evidence="6">EI24 domain-containing protein</fullName>
    </submittedName>
</protein>
<evidence type="ECO:0000256" key="5">
    <source>
        <dbReference type="SAM" id="Phobius"/>
    </source>
</evidence>
<proteinExistence type="predicted"/>
<dbReference type="Proteomes" id="UP001595444">
    <property type="component" value="Unassembled WGS sequence"/>
</dbReference>
<feature type="transmembrane region" description="Helical" evidence="5">
    <location>
        <begin position="192"/>
        <end position="220"/>
    </location>
</feature>
<evidence type="ECO:0000313" key="7">
    <source>
        <dbReference type="Proteomes" id="UP001595444"/>
    </source>
</evidence>
<reference evidence="7" key="1">
    <citation type="journal article" date="2019" name="Int. J. Syst. Evol. Microbiol.">
        <title>The Global Catalogue of Microorganisms (GCM) 10K type strain sequencing project: providing services to taxonomists for standard genome sequencing and annotation.</title>
        <authorList>
            <consortium name="The Broad Institute Genomics Platform"/>
            <consortium name="The Broad Institute Genome Sequencing Center for Infectious Disease"/>
            <person name="Wu L."/>
            <person name="Ma J."/>
        </authorList>
    </citation>
    <scope>NUCLEOTIDE SEQUENCE [LARGE SCALE GENOMIC DNA]</scope>
    <source>
        <strain evidence="7">KCTC 62164</strain>
    </source>
</reference>
<keyword evidence="4 5" id="KW-0472">Membrane</keyword>
<dbReference type="Pfam" id="PF07264">
    <property type="entry name" value="EI24"/>
    <property type="match status" value="1"/>
</dbReference>
<evidence type="ECO:0000256" key="3">
    <source>
        <dbReference type="ARBA" id="ARBA00022989"/>
    </source>
</evidence>
<keyword evidence="3 5" id="KW-1133">Transmembrane helix</keyword>
<comment type="caution">
    <text evidence="6">The sequence shown here is derived from an EMBL/GenBank/DDBJ whole genome shotgun (WGS) entry which is preliminary data.</text>
</comment>
<dbReference type="InterPro" id="IPR059112">
    <property type="entry name" value="CysZ/EI24"/>
</dbReference>
<accession>A0ABV7D5U2</accession>
<name>A0ABV7D5U2_9PROT</name>
<sequence>MIAQAVNRTWQQILHPKFRSVFITSVLAAIITLTVLTLTLNHYWPEKVVSGYRWIDEFGDFLASAGYWTIVMLGSYLLFPAIVTMVMGLFADQIATAVEEEYYPNRIGIRKVPFGDVIISALKLTIMILVLNLIALFPYLLLLLFTGGIGTLALYIALNGFLIGREYYEMVAIRHMDRQAVAVTRQRHGNKIFMGGAIVSAMFLVPVLNLIAPIAGAAIMTHVFHNIRRPEASRVQPGNKQ</sequence>
<keyword evidence="7" id="KW-1185">Reference proteome</keyword>
<evidence type="ECO:0000256" key="1">
    <source>
        <dbReference type="ARBA" id="ARBA00004141"/>
    </source>
</evidence>
<evidence type="ECO:0000313" key="6">
    <source>
        <dbReference type="EMBL" id="MFC3052032.1"/>
    </source>
</evidence>
<comment type="subcellular location">
    <subcellularLocation>
        <location evidence="1">Membrane</location>
        <topology evidence="1">Multi-pass membrane protein</topology>
    </subcellularLocation>
</comment>
<feature type="transmembrane region" description="Helical" evidence="5">
    <location>
        <begin position="140"/>
        <end position="164"/>
    </location>
</feature>
<evidence type="ECO:0000256" key="2">
    <source>
        <dbReference type="ARBA" id="ARBA00022692"/>
    </source>
</evidence>
<feature type="transmembrane region" description="Helical" evidence="5">
    <location>
        <begin position="21"/>
        <end position="45"/>
    </location>
</feature>
<dbReference type="EMBL" id="JBHRSL010000007">
    <property type="protein sequence ID" value="MFC3052032.1"/>
    <property type="molecule type" value="Genomic_DNA"/>
</dbReference>
<gene>
    <name evidence="6" type="ORF">ACFOKA_08945</name>
</gene>
<feature type="transmembrane region" description="Helical" evidence="5">
    <location>
        <begin position="65"/>
        <end position="91"/>
    </location>
</feature>
<organism evidence="6 7">
    <name type="scientific">Kordiimonas pumila</name>
    <dbReference type="NCBI Taxonomy" id="2161677"/>
    <lineage>
        <taxon>Bacteria</taxon>
        <taxon>Pseudomonadati</taxon>
        <taxon>Pseudomonadota</taxon>
        <taxon>Alphaproteobacteria</taxon>
        <taxon>Kordiimonadales</taxon>
        <taxon>Kordiimonadaceae</taxon>
        <taxon>Kordiimonas</taxon>
    </lineage>
</organism>
<evidence type="ECO:0000256" key="4">
    <source>
        <dbReference type="ARBA" id="ARBA00023136"/>
    </source>
</evidence>
<feature type="transmembrane region" description="Helical" evidence="5">
    <location>
        <begin position="112"/>
        <end position="134"/>
    </location>
</feature>
<keyword evidence="2 5" id="KW-0812">Transmembrane</keyword>